<proteinExistence type="predicted"/>
<protein>
    <submittedName>
        <fullName evidence="1">Uncharacterized protein</fullName>
    </submittedName>
</protein>
<evidence type="ECO:0000313" key="2">
    <source>
        <dbReference type="Proteomes" id="UP000682877"/>
    </source>
</evidence>
<evidence type="ECO:0000313" key="1">
    <source>
        <dbReference type="EMBL" id="CAE6009733.1"/>
    </source>
</evidence>
<accession>A0A8S2A287</accession>
<gene>
    <name evidence="1" type="ORF">AARE701A_LOCUS9615</name>
</gene>
<keyword evidence="2" id="KW-1185">Reference proteome</keyword>
<sequence>MDSFSIAVLSESRSTIADPDLVRRGGRWCLSEWFLMWGWWC</sequence>
<name>A0A8S2A287_ARAAE</name>
<reference evidence="1" key="1">
    <citation type="submission" date="2021-01" db="EMBL/GenBank/DDBJ databases">
        <authorList>
            <person name="Bezrukov I."/>
        </authorList>
    </citation>
    <scope>NUCLEOTIDE SEQUENCE</scope>
</reference>
<organism evidence="1 2">
    <name type="scientific">Arabidopsis arenosa</name>
    <name type="common">Sand rock-cress</name>
    <name type="synonym">Cardaminopsis arenosa</name>
    <dbReference type="NCBI Taxonomy" id="38785"/>
    <lineage>
        <taxon>Eukaryota</taxon>
        <taxon>Viridiplantae</taxon>
        <taxon>Streptophyta</taxon>
        <taxon>Embryophyta</taxon>
        <taxon>Tracheophyta</taxon>
        <taxon>Spermatophyta</taxon>
        <taxon>Magnoliopsida</taxon>
        <taxon>eudicotyledons</taxon>
        <taxon>Gunneridae</taxon>
        <taxon>Pentapetalae</taxon>
        <taxon>rosids</taxon>
        <taxon>malvids</taxon>
        <taxon>Brassicales</taxon>
        <taxon>Brassicaceae</taxon>
        <taxon>Camelineae</taxon>
        <taxon>Arabidopsis</taxon>
    </lineage>
</organism>
<dbReference type="Proteomes" id="UP000682877">
    <property type="component" value="Chromosome 4"/>
</dbReference>
<dbReference type="EMBL" id="LR999454">
    <property type="protein sequence ID" value="CAE6009733.1"/>
    <property type="molecule type" value="Genomic_DNA"/>
</dbReference>
<dbReference type="AlphaFoldDB" id="A0A8S2A287"/>